<dbReference type="EMBL" id="LVYD01000068">
    <property type="protein sequence ID" value="OQP60021.1"/>
    <property type="molecule type" value="Genomic_DNA"/>
</dbReference>
<keyword evidence="3" id="KW-0597">Phosphoprotein</keyword>
<evidence type="ECO:0000259" key="9">
    <source>
        <dbReference type="PROSITE" id="PS50109"/>
    </source>
</evidence>
<accession>A0A1V9FP25</accession>
<evidence type="ECO:0000313" key="11">
    <source>
        <dbReference type="Proteomes" id="UP000192796"/>
    </source>
</evidence>
<evidence type="ECO:0000256" key="2">
    <source>
        <dbReference type="ARBA" id="ARBA00012438"/>
    </source>
</evidence>
<evidence type="ECO:0000256" key="8">
    <source>
        <dbReference type="ARBA" id="ARBA00023012"/>
    </source>
</evidence>
<dbReference type="PROSITE" id="PS50109">
    <property type="entry name" value="HIS_KIN"/>
    <property type="match status" value="1"/>
</dbReference>
<keyword evidence="7" id="KW-0067">ATP-binding</keyword>
<name>A0A1V9FP25_9BACT</name>
<dbReference type="Gene3D" id="1.20.5.1930">
    <property type="match status" value="1"/>
</dbReference>
<evidence type="ECO:0000256" key="4">
    <source>
        <dbReference type="ARBA" id="ARBA00022679"/>
    </source>
</evidence>
<organism evidence="10 11">
    <name type="scientific">Niastella vici</name>
    <dbReference type="NCBI Taxonomy" id="1703345"/>
    <lineage>
        <taxon>Bacteria</taxon>
        <taxon>Pseudomonadati</taxon>
        <taxon>Bacteroidota</taxon>
        <taxon>Chitinophagia</taxon>
        <taxon>Chitinophagales</taxon>
        <taxon>Chitinophagaceae</taxon>
        <taxon>Niastella</taxon>
    </lineage>
</organism>
<dbReference type="PANTHER" id="PTHR24421:SF10">
    <property type="entry name" value="NITRATE_NITRITE SENSOR PROTEIN NARQ"/>
    <property type="match status" value="1"/>
</dbReference>
<evidence type="ECO:0000256" key="1">
    <source>
        <dbReference type="ARBA" id="ARBA00000085"/>
    </source>
</evidence>
<evidence type="ECO:0000256" key="7">
    <source>
        <dbReference type="ARBA" id="ARBA00022840"/>
    </source>
</evidence>
<comment type="caution">
    <text evidence="10">The sequence shown here is derived from an EMBL/GenBank/DDBJ whole genome shotgun (WGS) entry which is preliminary data.</text>
</comment>
<keyword evidence="11" id="KW-1185">Reference proteome</keyword>
<evidence type="ECO:0000256" key="3">
    <source>
        <dbReference type="ARBA" id="ARBA00022553"/>
    </source>
</evidence>
<keyword evidence="5" id="KW-0547">Nucleotide-binding</keyword>
<gene>
    <name evidence="10" type="ORF">A3860_35205</name>
</gene>
<evidence type="ECO:0000256" key="6">
    <source>
        <dbReference type="ARBA" id="ARBA00022777"/>
    </source>
</evidence>
<protein>
    <recommendedName>
        <fullName evidence="2">histidine kinase</fullName>
        <ecNumber evidence="2">2.7.13.3</ecNumber>
    </recommendedName>
</protein>
<keyword evidence="8" id="KW-0902">Two-component regulatory system</keyword>
<dbReference type="GO" id="GO:0005524">
    <property type="term" value="F:ATP binding"/>
    <property type="evidence" value="ECO:0007669"/>
    <property type="project" value="UniProtKB-KW"/>
</dbReference>
<evidence type="ECO:0000256" key="5">
    <source>
        <dbReference type="ARBA" id="ARBA00022741"/>
    </source>
</evidence>
<evidence type="ECO:0000313" key="10">
    <source>
        <dbReference type="EMBL" id="OQP60021.1"/>
    </source>
</evidence>
<dbReference type="InterPro" id="IPR050482">
    <property type="entry name" value="Sensor_HK_TwoCompSys"/>
</dbReference>
<dbReference type="EC" id="2.7.13.3" evidence="2"/>
<dbReference type="InterPro" id="IPR005467">
    <property type="entry name" value="His_kinase_dom"/>
</dbReference>
<dbReference type="InterPro" id="IPR011712">
    <property type="entry name" value="Sig_transdc_His_kin_sub3_dim/P"/>
</dbReference>
<dbReference type="Pfam" id="PF02518">
    <property type="entry name" value="HATPase_c"/>
    <property type="match status" value="1"/>
</dbReference>
<dbReference type="STRING" id="1703345.A3860_35205"/>
<dbReference type="GO" id="GO:0046983">
    <property type="term" value="F:protein dimerization activity"/>
    <property type="evidence" value="ECO:0007669"/>
    <property type="project" value="InterPro"/>
</dbReference>
<dbReference type="OrthoDB" id="5401121at2"/>
<dbReference type="GO" id="GO:0000155">
    <property type="term" value="F:phosphorelay sensor kinase activity"/>
    <property type="evidence" value="ECO:0007669"/>
    <property type="project" value="InterPro"/>
</dbReference>
<dbReference type="SUPFAM" id="SSF55874">
    <property type="entry name" value="ATPase domain of HSP90 chaperone/DNA topoisomerase II/histidine kinase"/>
    <property type="match status" value="1"/>
</dbReference>
<dbReference type="Proteomes" id="UP000192796">
    <property type="component" value="Unassembled WGS sequence"/>
</dbReference>
<feature type="domain" description="Histidine kinase" evidence="9">
    <location>
        <begin position="160"/>
        <end position="349"/>
    </location>
</feature>
<dbReference type="RefSeq" id="WP_081153769.1">
    <property type="nucleotide sequence ID" value="NZ_LVYD01000068.1"/>
</dbReference>
<dbReference type="Gene3D" id="3.30.565.10">
    <property type="entry name" value="Histidine kinase-like ATPase, C-terminal domain"/>
    <property type="match status" value="1"/>
</dbReference>
<dbReference type="PANTHER" id="PTHR24421">
    <property type="entry name" value="NITRATE/NITRITE SENSOR PROTEIN NARX-RELATED"/>
    <property type="match status" value="1"/>
</dbReference>
<reference evidence="10 11" key="1">
    <citation type="submission" date="2016-03" db="EMBL/GenBank/DDBJ databases">
        <title>Niastella vici sp. nov., isolated from farmland soil.</title>
        <authorList>
            <person name="Chen L."/>
            <person name="Wang D."/>
            <person name="Yang S."/>
            <person name="Wang G."/>
        </authorList>
    </citation>
    <scope>NUCLEOTIDE SEQUENCE [LARGE SCALE GENOMIC DNA]</scope>
    <source>
        <strain evidence="10 11">DJ57</strain>
    </source>
</reference>
<dbReference type="InterPro" id="IPR003594">
    <property type="entry name" value="HATPase_dom"/>
</dbReference>
<dbReference type="CDD" id="cd16917">
    <property type="entry name" value="HATPase_UhpB-NarQ-NarX-like"/>
    <property type="match status" value="1"/>
</dbReference>
<dbReference type="InterPro" id="IPR036890">
    <property type="entry name" value="HATPase_C_sf"/>
</dbReference>
<keyword evidence="6" id="KW-0418">Kinase</keyword>
<dbReference type="AlphaFoldDB" id="A0A1V9FP25"/>
<proteinExistence type="predicted"/>
<comment type="catalytic activity">
    <reaction evidence="1">
        <text>ATP + protein L-histidine = ADP + protein N-phospho-L-histidine.</text>
        <dbReference type="EC" id="2.7.13.3"/>
    </reaction>
</comment>
<sequence>MNRSDGWSQHDHASWRGQEPVYYAIIDLEGRIHSMNTAMNNAFGPGTPRQLDYFQSLLSETDREVFNTLLANNDGTLQTIPINLYTYAGPERQSVYKWSFFQLVSGKDPKGCILCAGHSNDRALQAENATAIQPQSPTPENPNNALSDLLLKVLEHERLVIGQELHDNVNQLLCSAKLHLDMVEVYKDENRQAKNITIQLLKEAIGEIKKLSRGMVLHKLPKDTLLESVKAFIEDTKIIHRINIIFGIHHFNEEQLSDHKKINIYRILQEQFRNIIEHSRARTVVMTLETDDRHVELIIDDDGIGFDPNHQVDGIGLINIRERAKHLHGQCDIVTAPEKGCRLHIRIPI</sequence>
<dbReference type="GO" id="GO:0016020">
    <property type="term" value="C:membrane"/>
    <property type="evidence" value="ECO:0007669"/>
    <property type="project" value="InterPro"/>
</dbReference>
<dbReference type="Pfam" id="PF07730">
    <property type="entry name" value="HisKA_3"/>
    <property type="match status" value="1"/>
</dbReference>
<keyword evidence="4" id="KW-0808">Transferase</keyword>